<comment type="caution">
    <text evidence="1">The sequence shown here is derived from an EMBL/GenBank/DDBJ whole genome shotgun (WGS) entry which is preliminary data.</text>
</comment>
<protein>
    <submittedName>
        <fullName evidence="1">Uncharacterized protein</fullName>
    </submittedName>
</protein>
<dbReference type="AlphaFoldDB" id="A0A4R7KAF8"/>
<name>A0A4R7KAF8_9CLOT</name>
<dbReference type="Proteomes" id="UP000295325">
    <property type="component" value="Unassembled WGS sequence"/>
</dbReference>
<proteinExistence type="predicted"/>
<reference evidence="1 2" key="1">
    <citation type="submission" date="2019-03" db="EMBL/GenBank/DDBJ databases">
        <title>Genomic Encyclopedia of Type Strains, Phase IV (KMG-IV): sequencing the most valuable type-strain genomes for metagenomic binning, comparative biology and taxonomic classification.</title>
        <authorList>
            <person name="Goeker M."/>
        </authorList>
    </citation>
    <scope>NUCLEOTIDE SEQUENCE [LARGE SCALE GENOMIC DNA]</scope>
    <source>
        <strain evidence="1 2">DSM 24455</strain>
    </source>
</reference>
<gene>
    <name evidence="1" type="ORF">EDD71_12320</name>
</gene>
<accession>A0A4R7KAF8</accession>
<evidence type="ECO:0000313" key="2">
    <source>
        <dbReference type="Proteomes" id="UP000295325"/>
    </source>
</evidence>
<keyword evidence="2" id="KW-1185">Reference proteome</keyword>
<evidence type="ECO:0000313" key="1">
    <source>
        <dbReference type="EMBL" id="TDT50925.1"/>
    </source>
</evidence>
<dbReference type="EMBL" id="SOAZ01000023">
    <property type="protein sequence ID" value="TDT50925.1"/>
    <property type="molecule type" value="Genomic_DNA"/>
</dbReference>
<sequence>MNALEELKETIGCCINESDEYILLDKKIMESKSGGGISSFNMEFTDKERSVIYTAVGRKNEYGKLSMELSAVLFTGIEEDICKNEQIGDYKIHIRNNGHGKEAAVTLSIDSLEGENINFKEAIDIINEYGINRLVYKFVRTYPPIKN</sequence>
<organism evidence="1 2">
    <name type="scientific">Fonticella tunisiensis</name>
    <dbReference type="NCBI Taxonomy" id="1096341"/>
    <lineage>
        <taxon>Bacteria</taxon>
        <taxon>Bacillati</taxon>
        <taxon>Bacillota</taxon>
        <taxon>Clostridia</taxon>
        <taxon>Eubacteriales</taxon>
        <taxon>Clostridiaceae</taxon>
        <taxon>Fonticella</taxon>
    </lineage>
</organism>